<comment type="subcellular location">
    <subcellularLocation>
        <location evidence="1">Cell membrane</location>
        <topology evidence="1">Multi-pass membrane protein</topology>
    </subcellularLocation>
</comment>
<feature type="transmembrane region" description="Helical" evidence="6">
    <location>
        <begin position="227"/>
        <end position="251"/>
    </location>
</feature>
<dbReference type="PANTHER" id="PTHR11360:SF317">
    <property type="entry name" value="MAJOR FACILITATOR SUPERFAMILY (MFS) PROFILE DOMAIN-CONTAINING PROTEIN-RELATED"/>
    <property type="match status" value="1"/>
</dbReference>
<protein>
    <submittedName>
        <fullName evidence="8">MFS transporter, OFA family, oxalate/formate antiporter</fullName>
    </submittedName>
</protein>
<evidence type="ECO:0000256" key="2">
    <source>
        <dbReference type="ARBA" id="ARBA00022448"/>
    </source>
</evidence>
<dbReference type="GO" id="GO:0022857">
    <property type="term" value="F:transmembrane transporter activity"/>
    <property type="evidence" value="ECO:0007669"/>
    <property type="project" value="InterPro"/>
</dbReference>
<feature type="transmembrane region" description="Helical" evidence="6">
    <location>
        <begin position="350"/>
        <end position="371"/>
    </location>
</feature>
<feature type="domain" description="Major facilitator superfamily (MFS) profile" evidence="7">
    <location>
        <begin position="1"/>
        <end position="407"/>
    </location>
</feature>
<evidence type="ECO:0000256" key="1">
    <source>
        <dbReference type="ARBA" id="ARBA00004651"/>
    </source>
</evidence>
<feature type="transmembrane region" description="Helical" evidence="6">
    <location>
        <begin position="44"/>
        <end position="63"/>
    </location>
</feature>
<name>A0A1M5VDZ0_9CLOT</name>
<dbReference type="InterPro" id="IPR020846">
    <property type="entry name" value="MFS_dom"/>
</dbReference>
<evidence type="ECO:0000313" key="9">
    <source>
        <dbReference type="Proteomes" id="UP000184447"/>
    </source>
</evidence>
<feature type="transmembrane region" description="Helical" evidence="6">
    <location>
        <begin position="75"/>
        <end position="94"/>
    </location>
</feature>
<feature type="transmembrane region" description="Helical" evidence="6">
    <location>
        <begin position="263"/>
        <end position="281"/>
    </location>
</feature>
<keyword evidence="5 6" id="KW-0472">Membrane</keyword>
<dbReference type="SUPFAM" id="SSF103473">
    <property type="entry name" value="MFS general substrate transporter"/>
    <property type="match status" value="1"/>
</dbReference>
<evidence type="ECO:0000256" key="4">
    <source>
        <dbReference type="ARBA" id="ARBA00022989"/>
    </source>
</evidence>
<feature type="transmembrane region" description="Helical" evidence="6">
    <location>
        <begin position="100"/>
        <end position="121"/>
    </location>
</feature>
<accession>A0A1M5VDZ0</accession>
<dbReference type="Pfam" id="PF07690">
    <property type="entry name" value="MFS_1"/>
    <property type="match status" value="1"/>
</dbReference>
<gene>
    <name evidence="8" type="ORF">SAMN02745207_02237</name>
</gene>
<dbReference type="STRING" id="1121316.SAMN02745207_02237"/>
<organism evidence="8 9">
    <name type="scientific">Clostridium grantii DSM 8605</name>
    <dbReference type="NCBI Taxonomy" id="1121316"/>
    <lineage>
        <taxon>Bacteria</taxon>
        <taxon>Bacillati</taxon>
        <taxon>Bacillota</taxon>
        <taxon>Clostridia</taxon>
        <taxon>Eubacteriales</taxon>
        <taxon>Clostridiaceae</taxon>
        <taxon>Clostridium</taxon>
    </lineage>
</organism>
<feature type="transmembrane region" description="Helical" evidence="6">
    <location>
        <begin position="383"/>
        <end position="405"/>
    </location>
</feature>
<dbReference type="Proteomes" id="UP000184447">
    <property type="component" value="Unassembled WGS sequence"/>
</dbReference>
<dbReference type="OrthoDB" id="9793415at2"/>
<feature type="transmembrane region" description="Helical" evidence="6">
    <location>
        <begin position="293"/>
        <end position="309"/>
    </location>
</feature>
<dbReference type="AlphaFoldDB" id="A0A1M5VDZ0"/>
<dbReference type="InterPro" id="IPR050327">
    <property type="entry name" value="Proton-linked_MCT"/>
</dbReference>
<evidence type="ECO:0000313" key="8">
    <source>
        <dbReference type="EMBL" id="SHH73401.1"/>
    </source>
</evidence>
<feature type="transmembrane region" description="Helical" evidence="6">
    <location>
        <begin position="315"/>
        <end position="338"/>
    </location>
</feature>
<keyword evidence="4 6" id="KW-1133">Transmembrane helix</keyword>
<evidence type="ECO:0000256" key="6">
    <source>
        <dbReference type="SAM" id="Phobius"/>
    </source>
</evidence>
<evidence type="ECO:0000256" key="3">
    <source>
        <dbReference type="ARBA" id="ARBA00022692"/>
    </source>
</evidence>
<evidence type="ECO:0000259" key="7">
    <source>
        <dbReference type="PROSITE" id="PS50850"/>
    </source>
</evidence>
<dbReference type="RefSeq" id="WP_073338517.1">
    <property type="nucleotide sequence ID" value="NZ_FQXM01000011.1"/>
</dbReference>
<feature type="transmembrane region" description="Helical" evidence="6">
    <location>
        <begin position="12"/>
        <end position="32"/>
    </location>
</feature>
<dbReference type="CDD" id="cd17353">
    <property type="entry name" value="MFS_OFA_like"/>
    <property type="match status" value="1"/>
</dbReference>
<reference evidence="8 9" key="1">
    <citation type="submission" date="2016-11" db="EMBL/GenBank/DDBJ databases">
        <authorList>
            <person name="Jaros S."/>
            <person name="Januszkiewicz K."/>
            <person name="Wedrychowicz H."/>
        </authorList>
    </citation>
    <scope>NUCLEOTIDE SEQUENCE [LARGE SCALE GENOMIC DNA]</scope>
    <source>
        <strain evidence="8 9">DSM 8605</strain>
    </source>
</reference>
<feature type="transmembrane region" description="Helical" evidence="6">
    <location>
        <begin position="133"/>
        <end position="157"/>
    </location>
</feature>
<dbReference type="InterPro" id="IPR011701">
    <property type="entry name" value="MFS"/>
</dbReference>
<evidence type="ECO:0000256" key="5">
    <source>
        <dbReference type="ARBA" id="ARBA00023136"/>
    </source>
</evidence>
<keyword evidence="2" id="KW-0813">Transport</keyword>
<dbReference type="PANTHER" id="PTHR11360">
    <property type="entry name" value="MONOCARBOXYLATE TRANSPORTER"/>
    <property type="match status" value="1"/>
</dbReference>
<dbReference type="PROSITE" id="PS50850">
    <property type="entry name" value="MFS"/>
    <property type="match status" value="1"/>
</dbReference>
<proteinExistence type="predicted"/>
<dbReference type="InterPro" id="IPR036259">
    <property type="entry name" value="MFS_trans_sf"/>
</dbReference>
<keyword evidence="9" id="KW-1185">Reference proteome</keyword>
<dbReference type="GO" id="GO:0005886">
    <property type="term" value="C:plasma membrane"/>
    <property type="evidence" value="ECO:0007669"/>
    <property type="project" value="UniProtKB-SubCell"/>
</dbReference>
<keyword evidence="3 6" id="KW-0812">Transmembrane</keyword>
<feature type="transmembrane region" description="Helical" evidence="6">
    <location>
        <begin position="163"/>
        <end position="184"/>
    </location>
</feature>
<dbReference type="EMBL" id="FQXM01000011">
    <property type="protein sequence ID" value="SHH73401.1"/>
    <property type="molecule type" value="Genomic_DNA"/>
</dbReference>
<dbReference type="Gene3D" id="1.20.1250.20">
    <property type="entry name" value="MFS general substrate transporter like domains"/>
    <property type="match status" value="2"/>
</dbReference>
<sequence length="418" mass="44591">MTDKKINRNTSLFASTIINLCVGAVYAFSVFAGPLAAHFNWTRSQVMTAFTISTAISAISMILGGKLVDKGGARIAIMLGSAMFGIGFILTSFVRTPLGLYLSYGVVTGLGQSMAYSGNLGNIIKLFPDKKGLASGIVTAGYGGGTILAAPIINYLIQSQGVLATFRFMGIAYFLITVSLSMFVKPAPAGYKGVKDKSSISTNDITEDVTENVTDVHWTSMIKKPKFYLIVAMLMIGALSGMMITSNASTIGQSMFGLSATKAAFYVSLYALSNCLGRVFWGTISDKLGRYKALICIYSIIAIMLLFIANTTSILGFACSLIGIGLCFGGTMGVFPSVVAEKFGMKYHGVNYGITFIGYSAAAFFGPKIAVQVADSNKGDFTLAFYIALVLSLGGIFLTLLFMSLEKKNINEKNKIYL</sequence>